<organism evidence="5 6">
    <name type="scientific">Lysinibacillus sphaericus OT4b.31</name>
    <dbReference type="NCBI Taxonomy" id="1285586"/>
    <lineage>
        <taxon>Bacteria</taxon>
        <taxon>Bacillati</taxon>
        <taxon>Bacillota</taxon>
        <taxon>Bacilli</taxon>
        <taxon>Bacillales</taxon>
        <taxon>Bacillaceae</taxon>
        <taxon>Lysinibacillus</taxon>
    </lineage>
</organism>
<dbReference type="AlphaFoldDB" id="R7Z7N3"/>
<gene>
    <name evidence="5" type="ORF">H131_23169</name>
</gene>
<evidence type="ECO:0000313" key="5">
    <source>
        <dbReference type="EMBL" id="EON70103.1"/>
    </source>
</evidence>
<keyword evidence="2" id="KW-0175">Coiled coil</keyword>
<dbReference type="EMBL" id="AQPX01000087">
    <property type="protein sequence ID" value="EON70103.1"/>
    <property type="molecule type" value="Genomic_DNA"/>
</dbReference>
<feature type="domain" description="Insertion element IS150 protein InsJ-like helix-turn-helix" evidence="4">
    <location>
        <begin position="39"/>
        <end position="92"/>
    </location>
</feature>
<dbReference type="SUPFAM" id="SSF48295">
    <property type="entry name" value="TrpR-like"/>
    <property type="match status" value="1"/>
</dbReference>
<evidence type="ECO:0000256" key="2">
    <source>
        <dbReference type="SAM" id="Coils"/>
    </source>
</evidence>
<dbReference type="Proteomes" id="UP000013911">
    <property type="component" value="Unassembled WGS sequence"/>
</dbReference>
<dbReference type="PATRIC" id="fig|1285586.5.peg.4817"/>
<comment type="caution">
    <text evidence="5">The sequence shown here is derived from an EMBL/GenBank/DDBJ whole genome shotgun (WGS) entry which is preliminary data.</text>
</comment>
<dbReference type="Pfam" id="PF13518">
    <property type="entry name" value="HTH_28"/>
    <property type="match status" value="1"/>
</dbReference>
<dbReference type="InterPro" id="IPR036388">
    <property type="entry name" value="WH-like_DNA-bd_sf"/>
</dbReference>
<evidence type="ECO:0000313" key="6">
    <source>
        <dbReference type="Proteomes" id="UP000013911"/>
    </source>
</evidence>
<dbReference type="InterPro" id="IPR052057">
    <property type="entry name" value="IS150/IS1296_orfA-like"/>
</dbReference>
<feature type="region of interest" description="Disordered" evidence="3">
    <location>
        <begin position="86"/>
        <end position="106"/>
    </location>
</feature>
<evidence type="ECO:0000256" key="3">
    <source>
        <dbReference type="SAM" id="MobiDB-lite"/>
    </source>
</evidence>
<name>R7Z7N3_LYSSH</name>
<accession>R7Z7N3</accession>
<dbReference type="InterPro" id="IPR010921">
    <property type="entry name" value="Trp_repressor/repl_initiator"/>
</dbReference>
<dbReference type="GO" id="GO:0043565">
    <property type="term" value="F:sequence-specific DNA binding"/>
    <property type="evidence" value="ECO:0007669"/>
    <property type="project" value="InterPro"/>
</dbReference>
<proteinExistence type="inferred from homology"/>
<dbReference type="PANTHER" id="PTHR33795:SF1">
    <property type="entry name" value="INSERTION ELEMENT IS150 PROTEIN INSJ"/>
    <property type="match status" value="1"/>
</dbReference>
<dbReference type="HOGENOM" id="CLU_130169_0_0_9"/>
<dbReference type="InterPro" id="IPR055247">
    <property type="entry name" value="InsJ-like_HTH"/>
</dbReference>
<protein>
    <submittedName>
        <fullName evidence="5">Mobile element protein</fullName>
    </submittedName>
</protein>
<dbReference type="eggNOG" id="COG2963">
    <property type="taxonomic scope" value="Bacteria"/>
</dbReference>
<dbReference type="PANTHER" id="PTHR33795">
    <property type="entry name" value="INSERTION ELEMENT IS150 PROTEIN INSJ"/>
    <property type="match status" value="1"/>
</dbReference>
<comment type="similarity">
    <text evidence="1">Belongs to the IS150/IS1296 orfA family.</text>
</comment>
<dbReference type="Gene3D" id="1.10.10.10">
    <property type="entry name" value="Winged helix-like DNA-binding domain superfamily/Winged helix DNA-binding domain"/>
    <property type="match status" value="1"/>
</dbReference>
<sequence>DIAKSLGTDNKAILKWVKQFEHNGVDAFIKRCTTYTQEFKIDVLNFMTEYGTSLNETAAIFNIPAPSTITVWKKQLETHGIDALQSKKKGRPTMKKEVGKKTKQAPGSVEALEERIKQLEMENEYLKKLKALVQNKEKSPNKTKRK</sequence>
<feature type="non-terminal residue" evidence="5">
    <location>
        <position position="1"/>
    </location>
</feature>
<evidence type="ECO:0000256" key="1">
    <source>
        <dbReference type="ARBA" id="ARBA00038232"/>
    </source>
</evidence>
<feature type="coiled-coil region" evidence="2">
    <location>
        <begin position="109"/>
        <end position="136"/>
    </location>
</feature>
<reference evidence="5 6" key="1">
    <citation type="submission" date="2013-04" db="EMBL/GenBank/DDBJ databases">
        <title>Draft genome of the heavy metal tolerant bacterium Lysinibacillus sphaericus strain OT4b.31.</title>
        <authorList>
            <person name="Pena-Montenegro T.D."/>
            <person name="Dussan J."/>
        </authorList>
    </citation>
    <scope>NUCLEOTIDE SEQUENCE [LARGE SCALE GENOMIC DNA]</scope>
    <source>
        <strain evidence="5 6">OT4b.31</strain>
    </source>
</reference>
<evidence type="ECO:0000259" key="4">
    <source>
        <dbReference type="Pfam" id="PF13518"/>
    </source>
</evidence>